<keyword evidence="4 7" id="KW-0812">Transmembrane</keyword>
<dbReference type="PANTHER" id="PTHR30250:SF10">
    <property type="entry name" value="LIPOPOLYSACCHARIDE BIOSYNTHESIS PROTEIN WZXC"/>
    <property type="match status" value="1"/>
</dbReference>
<dbReference type="OrthoDB" id="9770347at2"/>
<feature type="transmembrane region" description="Helical" evidence="7">
    <location>
        <begin position="417"/>
        <end position="437"/>
    </location>
</feature>
<accession>A0A1T5AZK5</accession>
<sequence length="485" mass="54187">MQTESIKSNIVSSLMWKLLERSGTQGIQFIVQIILARLLSPEEFGVIAIVMVFILLANVFVQSGFNTALIQKKNADEVDFSSVLYLSLGVATILYTVIFFCAPFVAKFYNQPVLTNVLRILSITLFIGAVNSIQNAFVAKHMLFKKLFVCSLGAVIISGVIGIVAAYRGMGVWALVAQQLTNQLTVAVLLWSTVKWRPQLVFSIQRVKSLFSYGSKLLASGLIDTLYRELTTLIIGRVYSPSMIGFYNRGQQFPQLIVANINGSIQSVMLPALSACQDDKKRVKEMMRRAIVSSSFLIFPMMIGMAVVSKQLVLIVLTEKWLPAVPFLQISCLTFSLWPIHTANLQAINAMGRSDIFLRLEIIKKTVGLIILGITLPFGVYALALGVAISGIIFTFINAYPNKQLLNYSYKEQLIDIMPSLFISITMGGIVYSLNLFSFNDWQILILQIILGVSIYIGLARTFNLESFNYLVRTIRQLKRKNEYS</sequence>
<feature type="transmembrane region" description="Helical" evidence="7">
    <location>
        <begin position="369"/>
        <end position="397"/>
    </location>
</feature>
<keyword evidence="9" id="KW-1185">Reference proteome</keyword>
<keyword evidence="6 7" id="KW-0472">Membrane</keyword>
<gene>
    <name evidence="8" type="ORF">SAMN02745120_1311</name>
</gene>
<comment type="similarity">
    <text evidence="2">Belongs to the polysaccharide synthase family.</text>
</comment>
<evidence type="ECO:0000313" key="8">
    <source>
        <dbReference type="EMBL" id="SKB40405.1"/>
    </source>
</evidence>
<feature type="transmembrane region" description="Helical" evidence="7">
    <location>
        <begin position="44"/>
        <end position="61"/>
    </location>
</feature>
<evidence type="ECO:0000256" key="6">
    <source>
        <dbReference type="ARBA" id="ARBA00023136"/>
    </source>
</evidence>
<feature type="transmembrane region" description="Helical" evidence="7">
    <location>
        <begin position="82"/>
        <end position="105"/>
    </location>
</feature>
<feature type="transmembrane region" description="Helical" evidence="7">
    <location>
        <begin position="290"/>
        <end position="308"/>
    </location>
</feature>
<reference evidence="9" key="1">
    <citation type="submission" date="2017-02" db="EMBL/GenBank/DDBJ databases">
        <authorList>
            <person name="Varghese N."/>
            <person name="Submissions S."/>
        </authorList>
    </citation>
    <scope>NUCLEOTIDE SEQUENCE [LARGE SCALE GENOMIC DNA]</scope>
    <source>
        <strain evidence="9">ATCC 35199</strain>
    </source>
</reference>
<dbReference type="EMBL" id="FUYN01000002">
    <property type="protein sequence ID" value="SKB40405.1"/>
    <property type="molecule type" value="Genomic_DNA"/>
</dbReference>
<evidence type="ECO:0000256" key="2">
    <source>
        <dbReference type="ARBA" id="ARBA00007430"/>
    </source>
</evidence>
<evidence type="ECO:0000256" key="4">
    <source>
        <dbReference type="ARBA" id="ARBA00022692"/>
    </source>
</evidence>
<feature type="transmembrane region" description="Helical" evidence="7">
    <location>
        <begin position="117"/>
        <end position="138"/>
    </location>
</feature>
<proteinExistence type="inferred from homology"/>
<dbReference type="Pfam" id="PF13440">
    <property type="entry name" value="Polysacc_synt_3"/>
    <property type="match status" value="1"/>
</dbReference>
<dbReference type="GO" id="GO:0005886">
    <property type="term" value="C:plasma membrane"/>
    <property type="evidence" value="ECO:0007669"/>
    <property type="project" value="UniProtKB-SubCell"/>
</dbReference>
<organism evidence="8 9">
    <name type="scientific">Acetoanaerobium noterae</name>
    <dbReference type="NCBI Taxonomy" id="745369"/>
    <lineage>
        <taxon>Bacteria</taxon>
        <taxon>Bacillati</taxon>
        <taxon>Bacillota</taxon>
        <taxon>Clostridia</taxon>
        <taxon>Peptostreptococcales</taxon>
        <taxon>Filifactoraceae</taxon>
        <taxon>Acetoanaerobium</taxon>
    </lineage>
</organism>
<dbReference type="InterPro" id="IPR050833">
    <property type="entry name" value="Poly_Biosynth_Transport"/>
</dbReference>
<protein>
    <submittedName>
        <fullName evidence="8">Membrane protein involved in the export of O-antigen and teichoic acid</fullName>
    </submittedName>
</protein>
<name>A0A1T5AZK5_9FIRM</name>
<feature type="transmembrane region" description="Helical" evidence="7">
    <location>
        <begin position="328"/>
        <end position="348"/>
    </location>
</feature>
<keyword evidence="5 7" id="KW-1133">Transmembrane helix</keyword>
<dbReference type="CDD" id="cd13127">
    <property type="entry name" value="MATE_tuaB_like"/>
    <property type="match status" value="1"/>
</dbReference>
<comment type="subcellular location">
    <subcellularLocation>
        <location evidence="1">Cell membrane</location>
        <topology evidence="1">Multi-pass membrane protein</topology>
    </subcellularLocation>
</comment>
<dbReference type="RefSeq" id="WP_079589203.1">
    <property type="nucleotide sequence ID" value="NZ_FUYN01000002.1"/>
</dbReference>
<evidence type="ECO:0000256" key="5">
    <source>
        <dbReference type="ARBA" id="ARBA00022989"/>
    </source>
</evidence>
<dbReference type="AlphaFoldDB" id="A0A1T5AZK5"/>
<evidence type="ECO:0000256" key="7">
    <source>
        <dbReference type="SAM" id="Phobius"/>
    </source>
</evidence>
<evidence type="ECO:0000313" key="9">
    <source>
        <dbReference type="Proteomes" id="UP000243406"/>
    </source>
</evidence>
<dbReference type="Proteomes" id="UP000243406">
    <property type="component" value="Unassembled WGS sequence"/>
</dbReference>
<evidence type="ECO:0000256" key="3">
    <source>
        <dbReference type="ARBA" id="ARBA00022475"/>
    </source>
</evidence>
<keyword evidence="3" id="KW-1003">Cell membrane</keyword>
<feature type="transmembrane region" description="Helical" evidence="7">
    <location>
        <begin position="444"/>
        <end position="463"/>
    </location>
</feature>
<feature type="transmembrane region" description="Helical" evidence="7">
    <location>
        <begin position="147"/>
        <end position="167"/>
    </location>
</feature>
<evidence type="ECO:0000256" key="1">
    <source>
        <dbReference type="ARBA" id="ARBA00004651"/>
    </source>
</evidence>
<dbReference type="PANTHER" id="PTHR30250">
    <property type="entry name" value="PST FAMILY PREDICTED COLANIC ACID TRANSPORTER"/>
    <property type="match status" value="1"/>
</dbReference>